<accession>A0AA38CPC4</accession>
<dbReference type="OMA" id="NDHAQFA"/>
<dbReference type="Proteomes" id="UP000824469">
    <property type="component" value="Unassembled WGS sequence"/>
</dbReference>
<sequence>MEVELSAPLFTVGYQTANIFAASGILQHAWEAAKGASVEDMFVLKRYEDVAYAIFYSHCVEDFIVRESKYGECKIQDENTAFSPCLKGNDDNAALVHKGALRRFFHILENSDFKAQMQRLINQKKEQAVVFVGHSMGGAVATLAMIWFLEQRVRQISPLCITFGSPLVGDVRLGEAISREDWSGKFCHVVSMNDIVPRMLLAPVESFAEPFNAIFPLWASLTLRAFMSVSHDLLFQETCKTLRNNVLQYTSTLANNSGGDSGLRSPYKPIGTYMFCSIYGAACIEDPEAALKMLHFTLQSKERNTFDEIAGACISEHIDYGNMLECITDHLLNTITARIGNPILDSSFEMGIALQSEAMGIGAENDHALLALRKAGEIKIKHDMKIEELNKELSKNQSAMGWLEWYKGRSKANDTGYYDSFKQLSNKKDFKVNLYRKSLETFWDEIVEMVEKHELPSIFRFLHKWINAGTAYRRLVEPLDIADYYKNHEGNESYLSQGVRPHRHSALEKWMKEKDQTRIGREKKPRTKFASLTEDSCFWAHVKEACKNLSYLQQVQAQHQVVEAQQLQESLKQFENYVGSMIRDKSISAE</sequence>
<keyword evidence="9" id="KW-1185">Reference proteome</keyword>
<dbReference type="PANTHER" id="PTHR47413:SF2">
    <property type="entry name" value="LIPASE-LIKE PAD4"/>
    <property type="match status" value="1"/>
</dbReference>
<proteinExistence type="predicted"/>
<evidence type="ECO:0000313" key="9">
    <source>
        <dbReference type="Proteomes" id="UP000824469"/>
    </source>
</evidence>
<dbReference type="GO" id="GO:0006629">
    <property type="term" value="P:lipid metabolic process"/>
    <property type="evidence" value="ECO:0007669"/>
    <property type="project" value="InterPro"/>
</dbReference>
<evidence type="ECO:0000256" key="5">
    <source>
        <dbReference type="ARBA" id="ARBA00023242"/>
    </source>
</evidence>
<reference evidence="8 9" key="1">
    <citation type="journal article" date="2021" name="Nat. Plants">
        <title>The Taxus genome provides insights into paclitaxel biosynthesis.</title>
        <authorList>
            <person name="Xiong X."/>
            <person name="Gou J."/>
            <person name="Liao Q."/>
            <person name="Li Y."/>
            <person name="Zhou Q."/>
            <person name="Bi G."/>
            <person name="Li C."/>
            <person name="Du R."/>
            <person name="Wang X."/>
            <person name="Sun T."/>
            <person name="Guo L."/>
            <person name="Liang H."/>
            <person name="Lu P."/>
            <person name="Wu Y."/>
            <person name="Zhang Z."/>
            <person name="Ro D.K."/>
            <person name="Shang Y."/>
            <person name="Huang S."/>
            <person name="Yan J."/>
        </authorList>
    </citation>
    <scope>NUCLEOTIDE SEQUENCE [LARGE SCALE GENOMIC DNA]</scope>
    <source>
        <strain evidence="8">Ta-2019</strain>
    </source>
</reference>
<dbReference type="InterPro" id="IPR029058">
    <property type="entry name" value="AB_hydrolase_fold"/>
</dbReference>
<evidence type="ECO:0000256" key="4">
    <source>
        <dbReference type="ARBA" id="ARBA00022821"/>
    </source>
</evidence>
<name>A0AA38CPC4_TAXCH</name>
<evidence type="ECO:0000256" key="2">
    <source>
        <dbReference type="ARBA" id="ARBA00004496"/>
    </source>
</evidence>
<dbReference type="PANTHER" id="PTHR47413">
    <property type="entry name" value="LIPASE-LIKE PAD4"/>
    <property type="match status" value="1"/>
</dbReference>
<gene>
    <name evidence="8" type="ORF">KI387_008604</name>
</gene>
<dbReference type="GO" id="GO:0005737">
    <property type="term" value="C:cytoplasm"/>
    <property type="evidence" value="ECO:0007669"/>
    <property type="project" value="UniProtKB-SubCell"/>
</dbReference>
<dbReference type="EMBL" id="JAHRHJ020000008">
    <property type="protein sequence ID" value="KAH9304200.1"/>
    <property type="molecule type" value="Genomic_DNA"/>
</dbReference>
<dbReference type="Pfam" id="PF18117">
    <property type="entry name" value="EDS1_EP"/>
    <property type="match status" value="1"/>
</dbReference>
<feature type="domain" description="EDS1 EP" evidence="7">
    <location>
        <begin position="402"/>
        <end position="590"/>
    </location>
</feature>
<dbReference type="GO" id="GO:0006952">
    <property type="term" value="P:defense response"/>
    <property type="evidence" value="ECO:0007669"/>
    <property type="project" value="UniProtKB-KW"/>
</dbReference>
<evidence type="ECO:0000256" key="1">
    <source>
        <dbReference type="ARBA" id="ARBA00004123"/>
    </source>
</evidence>
<dbReference type="InterPro" id="IPR041266">
    <property type="entry name" value="EDS1_EP"/>
</dbReference>
<feature type="domain" description="Fungal lipase-type" evidence="6">
    <location>
        <begin position="92"/>
        <end position="200"/>
    </location>
</feature>
<keyword evidence="4" id="KW-0611">Plant defense</keyword>
<feature type="non-terminal residue" evidence="8">
    <location>
        <position position="1"/>
    </location>
</feature>
<keyword evidence="3" id="KW-0963">Cytoplasm</keyword>
<dbReference type="SUPFAM" id="SSF53474">
    <property type="entry name" value="alpha/beta-Hydrolases"/>
    <property type="match status" value="1"/>
</dbReference>
<dbReference type="GO" id="GO:0005634">
    <property type="term" value="C:nucleus"/>
    <property type="evidence" value="ECO:0007669"/>
    <property type="project" value="UniProtKB-SubCell"/>
</dbReference>
<dbReference type="CDD" id="cd00519">
    <property type="entry name" value="Lipase_3"/>
    <property type="match status" value="1"/>
</dbReference>
<evidence type="ECO:0000313" key="8">
    <source>
        <dbReference type="EMBL" id="KAH9304200.1"/>
    </source>
</evidence>
<dbReference type="AlphaFoldDB" id="A0AA38CPC4"/>
<dbReference type="Pfam" id="PF01764">
    <property type="entry name" value="Lipase_3"/>
    <property type="match status" value="1"/>
</dbReference>
<comment type="subcellular location">
    <subcellularLocation>
        <location evidence="2">Cytoplasm</location>
    </subcellularLocation>
    <subcellularLocation>
        <location evidence="1">Nucleus</location>
    </subcellularLocation>
</comment>
<organism evidence="8 9">
    <name type="scientific">Taxus chinensis</name>
    <name type="common">Chinese yew</name>
    <name type="synonym">Taxus wallichiana var. chinensis</name>
    <dbReference type="NCBI Taxonomy" id="29808"/>
    <lineage>
        <taxon>Eukaryota</taxon>
        <taxon>Viridiplantae</taxon>
        <taxon>Streptophyta</taxon>
        <taxon>Embryophyta</taxon>
        <taxon>Tracheophyta</taxon>
        <taxon>Spermatophyta</taxon>
        <taxon>Pinopsida</taxon>
        <taxon>Pinidae</taxon>
        <taxon>Conifers II</taxon>
        <taxon>Cupressales</taxon>
        <taxon>Taxaceae</taxon>
        <taxon>Taxus</taxon>
    </lineage>
</organism>
<evidence type="ECO:0000259" key="6">
    <source>
        <dbReference type="Pfam" id="PF01764"/>
    </source>
</evidence>
<evidence type="ECO:0000259" key="7">
    <source>
        <dbReference type="Pfam" id="PF18117"/>
    </source>
</evidence>
<evidence type="ECO:0000256" key="3">
    <source>
        <dbReference type="ARBA" id="ARBA00022490"/>
    </source>
</evidence>
<protein>
    <submittedName>
        <fullName evidence="8">Uncharacterized protein</fullName>
    </submittedName>
</protein>
<dbReference type="Gene3D" id="3.40.50.1820">
    <property type="entry name" value="alpha/beta hydrolase"/>
    <property type="match status" value="1"/>
</dbReference>
<keyword evidence="5" id="KW-0539">Nucleus</keyword>
<comment type="caution">
    <text evidence="8">The sequence shown here is derived from an EMBL/GenBank/DDBJ whole genome shotgun (WGS) entry which is preliminary data.</text>
</comment>
<dbReference type="InterPro" id="IPR002921">
    <property type="entry name" value="Fungal_lipase-type"/>
</dbReference>